<reference evidence="5" key="1">
    <citation type="submission" date="2014-09" db="EMBL/GenBank/DDBJ databases">
        <authorList>
            <person name="Gomez-Valero L."/>
        </authorList>
    </citation>
    <scope>NUCLEOTIDE SEQUENCE [LARGE SCALE GENOMIC DNA]</scope>
    <source>
        <strain evidence="5">ATCC35250</strain>
    </source>
</reference>
<dbReference type="GO" id="GO:0005524">
    <property type="term" value="F:ATP binding"/>
    <property type="evidence" value="ECO:0007669"/>
    <property type="project" value="InterPro"/>
</dbReference>
<dbReference type="Pfam" id="PF09848">
    <property type="entry name" value="SLFN-g3_helicase"/>
    <property type="match status" value="1"/>
</dbReference>
<dbReference type="PANTHER" id="PTHR11070">
    <property type="entry name" value="UVRD / RECB / PCRA DNA HELICASE FAMILY MEMBER"/>
    <property type="match status" value="1"/>
</dbReference>
<dbReference type="GO" id="GO:0043138">
    <property type="term" value="F:3'-5' DNA helicase activity"/>
    <property type="evidence" value="ECO:0007669"/>
    <property type="project" value="TreeGrafter"/>
</dbReference>
<organism evidence="4 5">
    <name type="scientific">Legionella hackeliae</name>
    <dbReference type="NCBI Taxonomy" id="449"/>
    <lineage>
        <taxon>Bacteria</taxon>
        <taxon>Pseudomonadati</taxon>
        <taxon>Pseudomonadota</taxon>
        <taxon>Gammaproteobacteria</taxon>
        <taxon>Legionellales</taxon>
        <taxon>Legionellaceae</taxon>
        <taxon>Legionella</taxon>
    </lineage>
</organism>
<evidence type="ECO:0000313" key="4">
    <source>
        <dbReference type="EMBL" id="CEK11527.1"/>
    </source>
</evidence>
<dbReference type="InterPro" id="IPR027417">
    <property type="entry name" value="P-loop_NTPase"/>
</dbReference>
<sequence>MGKAKVYYWQGILGDAELFAPYYETISKLVKGNYKAADLDLKQLDGYRVYSVRINKSDRLIFTTFEKDGDSYLLLLDVVLNHDYRKCPFFNRSVLKNYLVKNATDIAQQIDDSNFIDISEAPLADKESQESIDSATSLQFTPINYYNQMYIEFNDEQQIARGATLPAVISGPPGSGKSCVALSLLEQAVSQQIHHDSPILYVTQSEPLKKMLEGAWKELPIAQNRPPNSVQFCTYLELLNKLNVEYETVGKSSFKSWFKQYNTKQKHRKKTITEYENFLKQGPLIYRELRILTAYKSEEYLKLGERQSLIHEPNERQWMLEIAKAYLLYLKETKRLDPALYELQIKPVYSLIVVDEAQDLSHCQLKNLRDLTKDCQIAACMDTHQSLEDEQAKRDYLLQMLSARHYKAQNLTLSATYRCPPVIAKLANKVIDIKNILTGGIADKKEFTAISSTPDSQAEAGFVEWLDYSSTEEILKLRQKELVVVTYKEFKDEAIKLFQTPLVFTPKQIKGLEYKTVVAFRLFDKDEFQQANAQLKDKVKGGSLVAPTHRAKQGQRNSGVGPLWNKIFTTFTRTRNNLIVVQDPRQIPELCNVLQNTITNQNIPLHTALSEDSQIDWRKEAEKQRQHGNEDIARRIEEEKLNENTKLVKQDVKNSSTTSETIKKEKTTPKSLPAKGRSVAPAVEFKFPSNFSKKTLAKLLNSPQIHDYFFQPKGDSCNFSDFITKEDNIRLLASVLEQPEEMFASALEQLKKVFSSLPEQHKKIARISEQQRQLVESVLSQHTKLLESVLKNPELLSLSELEQHKKLLASVPPQYKKLLELEQHEKLLLSVIDHQKLIKRIADGLLSDFKGRPIFLELFEQDNLHNLVKYIPAIARYLPPEFLTQKYTYSEKESTIFLDLTQTSDGHEILSILFKKNPNLIKFLSLTDMTASYNTTDNFALKHLTTAPLIFHNGNASSFPNDINLLRLILKNNQKLITELSPALTKPVTHGALENTSPFFWLCFYSPPLLGEWLDVSPELITDLSTEELIEVLFSIPAPNFDMAFFFLTTDREYFSVFKRILDLKPDILAKIPAEKLAKALTLNTQGDCALYSLSKMPEGCAWLNQLLKLKPEVANYILPSDFGVSNLADGSDSTLYWLSYSTEGRLVLKTLFNLNKLLATDLKLENFIRPITGENAIKSDLNATPFYWLTTSPDGRQLLVELLDLNENIRKGLNSSDLLRMRPEEAEKYACTTALYYLTSDLLGHKVLNLLLQENPKLATEVSYAQLTQMLTGKAPPMLVNTSPFYWLVYHYGLSELLDKFLTPEIEKQLTSQLLIIKTYTSTVGAIPQTILDAFSRSRNGLQKIAQIFSNSPGLLDNCINRILVSFSRINSLLNPQFSLESKSSLLLSHEGQLIVCEKLRQDPSFAKFFPAKDFVMKIGRPVFIYSCTPLQHLCQASYGITVLTELLQANPDYIKEIPATAWTDFIITEKETGSCCIHWLARSEQGIEILAKLIQENEALVRQISNIELLRPVVCLKTKEKTTLAGVLMQSVKGRHVLQSLFKKRPELEGAMHDAHFSSGKSPSDQEKSKDTANKYLPTSMKDVPNLFQNKPKLEGITEDKSSNSHSSPAVNTNAVNNLSANSKFSQGKSQGEEIEQTGESLRLFKKANNKEKKVEPSSQPKMS</sequence>
<dbReference type="InterPro" id="IPR018647">
    <property type="entry name" value="SLFN_3-like_DNA/RNA_helicase"/>
</dbReference>
<feature type="region of interest" description="Disordered" evidence="2">
    <location>
        <begin position="646"/>
        <end position="675"/>
    </location>
</feature>
<gene>
    <name evidence="4" type="ORF">LHA_2518</name>
</gene>
<accession>A0A0A8UWP8</accession>
<evidence type="ECO:0000256" key="1">
    <source>
        <dbReference type="ARBA" id="ARBA00034923"/>
    </source>
</evidence>
<dbReference type="GO" id="GO:0003677">
    <property type="term" value="F:DNA binding"/>
    <property type="evidence" value="ECO:0007669"/>
    <property type="project" value="InterPro"/>
</dbReference>
<dbReference type="Gene3D" id="3.40.50.300">
    <property type="entry name" value="P-loop containing nucleotide triphosphate hydrolases"/>
    <property type="match status" value="1"/>
</dbReference>
<name>A0A0A8UWP8_LEGHA</name>
<dbReference type="STRING" id="449.LHA_2518"/>
<dbReference type="OrthoDB" id="5651885at2"/>
<dbReference type="PANTHER" id="PTHR11070:SF2">
    <property type="entry name" value="ATP-DEPENDENT DNA HELICASE SRS2"/>
    <property type="match status" value="1"/>
</dbReference>
<keyword evidence="5" id="KW-1185">Reference proteome</keyword>
<feature type="domain" description="Schlafen group 3-like DNA/RNA helicase" evidence="3">
    <location>
        <begin position="168"/>
        <end position="436"/>
    </location>
</feature>
<dbReference type="HOGENOM" id="CLU_241969_0_0_6"/>
<proteinExistence type="predicted"/>
<dbReference type="InterPro" id="IPR000212">
    <property type="entry name" value="DNA_helicase_UvrD/REP"/>
</dbReference>
<dbReference type="PATRIC" id="fig|449.7.peg.1096"/>
<feature type="region of interest" description="Disordered" evidence="2">
    <location>
        <begin position="1599"/>
        <end position="1666"/>
    </location>
</feature>
<dbReference type="GO" id="GO:0000725">
    <property type="term" value="P:recombinational repair"/>
    <property type="evidence" value="ECO:0007669"/>
    <property type="project" value="TreeGrafter"/>
</dbReference>
<protein>
    <recommendedName>
        <fullName evidence="1">DNA 3'-5' helicase II</fullName>
    </recommendedName>
</protein>
<dbReference type="EMBL" id="LN681225">
    <property type="protein sequence ID" value="CEK11527.1"/>
    <property type="molecule type" value="Genomic_DNA"/>
</dbReference>
<evidence type="ECO:0000256" key="2">
    <source>
        <dbReference type="SAM" id="MobiDB-lite"/>
    </source>
</evidence>
<dbReference type="GO" id="GO:0005829">
    <property type="term" value="C:cytosol"/>
    <property type="evidence" value="ECO:0007669"/>
    <property type="project" value="TreeGrafter"/>
</dbReference>
<feature type="compositionally biased region" description="Polar residues" evidence="2">
    <location>
        <begin position="1606"/>
        <end position="1632"/>
    </location>
</feature>
<dbReference type="RefSeq" id="WP_045106711.1">
    <property type="nucleotide sequence ID" value="NZ_LN681225.1"/>
</dbReference>
<evidence type="ECO:0000259" key="3">
    <source>
        <dbReference type="Pfam" id="PF09848"/>
    </source>
</evidence>
<dbReference type="KEGG" id="lha:LHA_2518"/>
<evidence type="ECO:0000313" key="5">
    <source>
        <dbReference type="Proteomes" id="UP000032803"/>
    </source>
</evidence>
<dbReference type="Proteomes" id="UP000032803">
    <property type="component" value="Chromosome I"/>
</dbReference>
<dbReference type="SUPFAM" id="SSF52540">
    <property type="entry name" value="P-loop containing nucleoside triphosphate hydrolases"/>
    <property type="match status" value="1"/>
</dbReference>